<proteinExistence type="inferred from homology"/>
<accession>A0A0P0CHU5</accession>
<dbReference type="InterPro" id="IPR051473">
    <property type="entry name" value="P2Ox-like"/>
</dbReference>
<gene>
    <name evidence="7" type="ORF">DC20_07710</name>
</gene>
<keyword evidence="5" id="KW-0560">Oxidoreductase</keyword>
<protein>
    <recommendedName>
        <fullName evidence="6">Glucose-methanol-choline oxidoreductase C-terminal domain-containing protein</fullName>
    </recommendedName>
</protein>
<dbReference type="PANTHER" id="PTHR42784">
    <property type="entry name" value="PYRANOSE 2-OXIDASE"/>
    <property type="match status" value="1"/>
</dbReference>
<keyword evidence="8" id="KW-1185">Reference proteome</keyword>
<dbReference type="Gene3D" id="3.50.50.60">
    <property type="entry name" value="FAD/NAD(P)-binding domain"/>
    <property type="match status" value="2"/>
</dbReference>
<evidence type="ECO:0000256" key="3">
    <source>
        <dbReference type="ARBA" id="ARBA00022630"/>
    </source>
</evidence>
<evidence type="ECO:0000259" key="6">
    <source>
        <dbReference type="Pfam" id="PF05199"/>
    </source>
</evidence>
<comment type="similarity">
    <text evidence="2">Belongs to the GMC oxidoreductase family.</text>
</comment>
<name>A0A0P0CHU5_9BACT</name>
<dbReference type="RefSeq" id="WP_062543293.1">
    <property type="nucleotide sequence ID" value="NZ_CP012643.1"/>
</dbReference>
<dbReference type="PANTHER" id="PTHR42784:SF1">
    <property type="entry name" value="PYRANOSE 2-OXIDASE"/>
    <property type="match status" value="1"/>
</dbReference>
<keyword evidence="4" id="KW-0274">FAD</keyword>
<reference evidence="7 8" key="1">
    <citation type="submission" date="2015-08" db="EMBL/GenBank/DDBJ databases">
        <title>Complete genome sequence of Rufibacter tibetensis strain 1351t, a radiation-resistant bacterium from tibet plateau.</title>
        <authorList>
            <person name="Dai J."/>
        </authorList>
    </citation>
    <scope>NUCLEOTIDE SEQUENCE [LARGE SCALE GENOMIC DNA]</scope>
    <source>
        <strain evidence="7 8">1351</strain>
    </source>
</reference>
<feature type="domain" description="Glucose-methanol-choline oxidoreductase C-terminal" evidence="6">
    <location>
        <begin position="393"/>
        <end position="522"/>
    </location>
</feature>
<evidence type="ECO:0000256" key="4">
    <source>
        <dbReference type="ARBA" id="ARBA00022827"/>
    </source>
</evidence>
<dbReference type="STRING" id="512763.DC20_07710"/>
<dbReference type="Proteomes" id="UP000061382">
    <property type="component" value="Chromosome"/>
</dbReference>
<evidence type="ECO:0000256" key="5">
    <source>
        <dbReference type="ARBA" id="ARBA00023002"/>
    </source>
</evidence>
<dbReference type="OrthoDB" id="9798604at2"/>
<dbReference type="GO" id="GO:0016614">
    <property type="term" value="F:oxidoreductase activity, acting on CH-OH group of donors"/>
    <property type="evidence" value="ECO:0007669"/>
    <property type="project" value="InterPro"/>
</dbReference>
<evidence type="ECO:0000256" key="1">
    <source>
        <dbReference type="ARBA" id="ARBA00001974"/>
    </source>
</evidence>
<keyword evidence="3" id="KW-0285">Flavoprotein</keyword>
<dbReference type="EMBL" id="CP012643">
    <property type="protein sequence ID" value="ALI98882.1"/>
    <property type="molecule type" value="Genomic_DNA"/>
</dbReference>
<evidence type="ECO:0000313" key="7">
    <source>
        <dbReference type="EMBL" id="ALI98882.1"/>
    </source>
</evidence>
<evidence type="ECO:0000313" key="8">
    <source>
        <dbReference type="Proteomes" id="UP000061382"/>
    </source>
</evidence>
<dbReference type="AlphaFoldDB" id="A0A0P0CHU5"/>
<dbReference type="SUPFAM" id="SSF51905">
    <property type="entry name" value="FAD/NAD(P)-binding domain"/>
    <property type="match status" value="1"/>
</dbReference>
<organism evidence="7 8">
    <name type="scientific">Rufibacter tibetensis</name>
    <dbReference type="NCBI Taxonomy" id="512763"/>
    <lineage>
        <taxon>Bacteria</taxon>
        <taxon>Pseudomonadati</taxon>
        <taxon>Bacteroidota</taxon>
        <taxon>Cytophagia</taxon>
        <taxon>Cytophagales</taxon>
        <taxon>Hymenobacteraceae</taxon>
        <taxon>Rufibacter</taxon>
    </lineage>
</organism>
<dbReference type="Pfam" id="PF05199">
    <property type="entry name" value="GMC_oxred_C"/>
    <property type="match status" value="1"/>
</dbReference>
<dbReference type="KEGG" id="rti:DC20_07710"/>
<evidence type="ECO:0000256" key="2">
    <source>
        <dbReference type="ARBA" id="ARBA00010790"/>
    </source>
</evidence>
<dbReference type="PATRIC" id="fig|512763.3.peg.1697"/>
<comment type="cofactor">
    <cofactor evidence="1">
        <name>FAD</name>
        <dbReference type="ChEBI" id="CHEBI:57692"/>
    </cofactor>
</comment>
<sequence length="549" mass="61270">MILSKEHLLDKQDLLADICIVGGGPAAIAMALQLASKSIKVVIVTGGGWTQTLANKDIYKGEVSPPMSHERPDKMRRRQFGGGTAVWAGRCVPFEPIDYRHRSWVPDSGWPITYKEMVPYYKKACGICQIGAFDFNAHSVFPTKPKEIIPGFDSSDFDSSFLERYSAPINFAKAYKAELERSPTVKVLLDCHALSLHMEEGNGKVSHLSVAAGDARITVTAAKYVLAAGGIETPRLLLASTNDYFPTGIGNQHDNVGRYYNTHITGTYAKVAPDHREKIIFDYERDAQGIFCRRRWGIPEQTQTNKELLNTIFYLSYPHQLTEKESPFSTMLYNAAKYVSQATGLRDFLRKEVQAKGILGSTSHRMYNLGLPARLPSKNSKFWGLFFSAEQTPNRNSRITLSQTSQDALGMPRVNVQIAFTENDVESLVKAHNLFVARFRKKNLGKIEYTEDGFREYLLNRLQHFNSYAHHMGTTRMSDDPNKGVVDRNAKVYGVKNLFIAGSSTFPTGGHANPTVTVVAQALRLADHLTSLKQTASYKKQDSLANIVL</sequence>
<dbReference type="InterPro" id="IPR007867">
    <property type="entry name" value="GMC_OxRtase_C"/>
</dbReference>
<dbReference type="InterPro" id="IPR036188">
    <property type="entry name" value="FAD/NAD-bd_sf"/>
</dbReference>
<dbReference type="PRINTS" id="PR00469">
    <property type="entry name" value="PNDRDTASEII"/>
</dbReference>